<dbReference type="PANTHER" id="PTHR30006:SF2">
    <property type="entry name" value="ABC TRANSPORTER SUBSTRATE-BINDING PROTEIN"/>
    <property type="match status" value="1"/>
</dbReference>
<feature type="signal peptide" evidence="2">
    <location>
        <begin position="1"/>
        <end position="23"/>
    </location>
</feature>
<name>A0ABT2KEE7_9RHOB</name>
<feature type="chain" id="PRO_5046703295" evidence="2">
    <location>
        <begin position="24"/>
        <end position="374"/>
    </location>
</feature>
<accession>A0ABT2KEE7</accession>
<evidence type="ECO:0000256" key="1">
    <source>
        <dbReference type="ARBA" id="ARBA00022729"/>
    </source>
</evidence>
<comment type="caution">
    <text evidence="3">The sequence shown here is derived from an EMBL/GenBank/DDBJ whole genome shotgun (WGS) entry which is preliminary data.</text>
</comment>
<evidence type="ECO:0000313" key="3">
    <source>
        <dbReference type="EMBL" id="MCT4334898.1"/>
    </source>
</evidence>
<dbReference type="Proteomes" id="UP001320702">
    <property type="component" value="Unassembled WGS sequence"/>
</dbReference>
<gene>
    <name evidence="3" type="ORF">MU516_18855</name>
</gene>
<organism evidence="3 4">
    <name type="scientific">Paracoccus maritimus</name>
    <dbReference type="NCBI Taxonomy" id="2933292"/>
    <lineage>
        <taxon>Bacteria</taxon>
        <taxon>Pseudomonadati</taxon>
        <taxon>Pseudomonadota</taxon>
        <taxon>Alphaproteobacteria</taxon>
        <taxon>Rhodobacterales</taxon>
        <taxon>Paracoccaceae</taxon>
        <taxon>Paracoccus</taxon>
    </lineage>
</organism>
<protein>
    <submittedName>
        <fullName evidence="3">Substrate-binding domain-containing protein</fullName>
    </submittedName>
</protein>
<dbReference type="EMBL" id="JANAVZ010000025">
    <property type="protein sequence ID" value="MCT4334898.1"/>
    <property type="molecule type" value="Genomic_DNA"/>
</dbReference>
<dbReference type="SUPFAM" id="SSF53850">
    <property type="entry name" value="Periplasmic binding protein-like II"/>
    <property type="match status" value="1"/>
</dbReference>
<reference evidence="3 4" key="1">
    <citation type="submission" date="2022-04" db="EMBL/GenBank/DDBJ databases">
        <title>Paracoccus sp. YLB-12 draft genome sequence.</title>
        <authorList>
            <person name="Yu L."/>
        </authorList>
    </citation>
    <scope>NUCLEOTIDE SEQUENCE [LARGE SCALE GENOMIC DNA]</scope>
    <source>
        <strain evidence="3 4">YLB-12</strain>
    </source>
</reference>
<keyword evidence="1 2" id="KW-0732">Signal</keyword>
<dbReference type="Gene3D" id="3.40.190.10">
    <property type="entry name" value="Periplasmic binding protein-like II"/>
    <property type="match status" value="2"/>
</dbReference>
<keyword evidence="4" id="KW-1185">Reference proteome</keyword>
<dbReference type="RefSeq" id="WP_260278753.1">
    <property type="nucleotide sequence ID" value="NZ_JANAVZ010000025.1"/>
</dbReference>
<evidence type="ECO:0000256" key="2">
    <source>
        <dbReference type="SAM" id="SignalP"/>
    </source>
</evidence>
<proteinExistence type="predicted"/>
<sequence length="374" mass="40833">MMKYSMTGAVLVAVLMTTAPAMAQDLDTMPPEELYEVAKTEGSVTVFSLSSRIARIETAFEAKYPGIDLIGLDITSTKQIARLEAEQRAEIYAVDVLYLSEAPVVLRDLLPNGMVTKYVPQRVADQVPAELQADLLTHRLSTRALMYNEAAYPNGTPIANLWQLTTDEWRGKVLMEDPSQRGEALDLLTEISLRNDEMAEAYEAQFGTPIIVDDDLEGAGEQFIRDLFNNDLVMVSSSSALRSAVGDINATDPSVGWTTYSAARDNEEEGWALQISNDTVPSAGILFPALLTIAKNAPNPAAARLLIDFMMGDDSPTGGPGFEPFYVQGDYAARRTIEDHPDAIPLEDLNLWTMDPAATGAARARVLDLILVLQ</sequence>
<evidence type="ECO:0000313" key="4">
    <source>
        <dbReference type="Proteomes" id="UP001320702"/>
    </source>
</evidence>
<dbReference type="PANTHER" id="PTHR30006">
    <property type="entry name" value="THIAMINE-BINDING PERIPLASMIC PROTEIN-RELATED"/>
    <property type="match status" value="1"/>
</dbReference>